<comment type="similarity">
    <text evidence="2">Belongs to the EMC6 family.</text>
</comment>
<dbReference type="Proteomes" id="UP000815325">
    <property type="component" value="Unassembled WGS sequence"/>
</dbReference>
<keyword evidence="10" id="KW-1185">Reference proteome</keyword>
<protein>
    <recommendedName>
        <fullName evidence="3">ER membrane protein complex subunit 6</fullName>
    </recommendedName>
</protein>
<proteinExistence type="inferred from homology"/>
<dbReference type="InterPro" id="IPR008504">
    <property type="entry name" value="Emc6"/>
</dbReference>
<evidence type="ECO:0000256" key="1">
    <source>
        <dbReference type="ARBA" id="ARBA00004477"/>
    </source>
</evidence>
<keyword evidence="7 8" id="KW-0472">Membrane</keyword>
<evidence type="ECO:0000256" key="6">
    <source>
        <dbReference type="ARBA" id="ARBA00022989"/>
    </source>
</evidence>
<evidence type="ECO:0000313" key="9">
    <source>
        <dbReference type="EMBL" id="KAF5836767.1"/>
    </source>
</evidence>
<dbReference type="InterPro" id="IPR029008">
    <property type="entry name" value="EMC6-like"/>
</dbReference>
<feature type="transmembrane region" description="Helical" evidence="8">
    <location>
        <begin position="93"/>
        <end position="113"/>
    </location>
</feature>
<evidence type="ECO:0000256" key="3">
    <source>
        <dbReference type="ARBA" id="ARBA00020827"/>
    </source>
</evidence>
<evidence type="ECO:0000256" key="8">
    <source>
        <dbReference type="SAM" id="Phobius"/>
    </source>
</evidence>
<evidence type="ECO:0000256" key="4">
    <source>
        <dbReference type="ARBA" id="ARBA00022692"/>
    </source>
</evidence>
<dbReference type="PANTHER" id="PTHR20994:SF0">
    <property type="entry name" value="ER MEMBRANE PROTEIN COMPLEX SUBUNIT 6"/>
    <property type="match status" value="1"/>
</dbReference>
<keyword evidence="5" id="KW-0256">Endoplasmic reticulum</keyword>
<evidence type="ECO:0000313" key="10">
    <source>
        <dbReference type="Proteomes" id="UP000815325"/>
    </source>
</evidence>
<evidence type="ECO:0000256" key="2">
    <source>
        <dbReference type="ARBA" id="ARBA00009436"/>
    </source>
</evidence>
<gene>
    <name evidence="9" type="ORF">DUNSADRAFT_5457</name>
</gene>
<feature type="transmembrane region" description="Helical" evidence="8">
    <location>
        <begin position="61"/>
        <end position="81"/>
    </location>
</feature>
<evidence type="ECO:0000256" key="7">
    <source>
        <dbReference type="ARBA" id="ARBA00023136"/>
    </source>
</evidence>
<organism evidence="9 10">
    <name type="scientific">Dunaliella salina</name>
    <name type="common">Green alga</name>
    <name type="synonym">Protococcus salinus</name>
    <dbReference type="NCBI Taxonomy" id="3046"/>
    <lineage>
        <taxon>Eukaryota</taxon>
        <taxon>Viridiplantae</taxon>
        <taxon>Chlorophyta</taxon>
        <taxon>core chlorophytes</taxon>
        <taxon>Chlorophyceae</taxon>
        <taxon>CS clade</taxon>
        <taxon>Chlamydomonadales</taxon>
        <taxon>Dunaliellaceae</taxon>
        <taxon>Dunaliella</taxon>
    </lineage>
</organism>
<dbReference type="EMBL" id="MU069644">
    <property type="protein sequence ID" value="KAF5836767.1"/>
    <property type="molecule type" value="Genomic_DNA"/>
</dbReference>
<evidence type="ECO:0000256" key="5">
    <source>
        <dbReference type="ARBA" id="ARBA00022824"/>
    </source>
</evidence>
<name>A0ABQ7GQ84_DUNSA</name>
<comment type="caution">
    <text evidence="9">The sequence shown here is derived from an EMBL/GenBank/DDBJ whole genome shotgun (WGS) entry which is preliminary data.</text>
</comment>
<dbReference type="Pfam" id="PF07019">
    <property type="entry name" value="EMC6"/>
    <property type="match status" value="1"/>
</dbReference>
<dbReference type="PANTHER" id="PTHR20994">
    <property type="entry name" value="ER MEMBRANE PROTEIN COMPLEX SUBUNIT 6"/>
    <property type="match status" value="1"/>
</dbReference>
<feature type="transmembrane region" description="Helical" evidence="8">
    <location>
        <begin position="32"/>
        <end position="55"/>
    </location>
</feature>
<keyword evidence="6 8" id="KW-1133">Transmembrane helix</keyword>
<comment type="subcellular location">
    <subcellularLocation>
        <location evidence="1">Endoplasmic reticulum membrane</location>
        <topology evidence="1">Multi-pass membrane protein</topology>
    </subcellularLocation>
</comment>
<reference evidence="9" key="1">
    <citation type="submission" date="2017-08" db="EMBL/GenBank/DDBJ databases">
        <authorList>
            <person name="Polle J.E."/>
            <person name="Barry K."/>
            <person name="Cushman J."/>
            <person name="Schmutz J."/>
            <person name="Tran D."/>
            <person name="Hathwaick L.T."/>
            <person name="Yim W.C."/>
            <person name="Jenkins J."/>
            <person name="Mckie-Krisberg Z.M."/>
            <person name="Prochnik S."/>
            <person name="Lindquist E."/>
            <person name="Dockter R.B."/>
            <person name="Adam C."/>
            <person name="Molina H."/>
            <person name="Bunkerborg J."/>
            <person name="Jin E."/>
            <person name="Buchheim M."/>
            <person name="Magnuson J."/>
        </authorList>
    </citation>
    <scope>NUCLEOTIDE SEQUENCE</scope>
    <source>
        <strain evidence="9">CCAP 19/18</strain>
    </source>
</reference>
<accession>A0ABQ7GQ84</accession>
<sequence length="121" mass="13549">MPSQKAPSPKGLTKKDIKPTFNINPNNLRHNIGVLAFFRTFVAIITGMVVGILGVEGWWGFLPMLGTQFLCAPAMFLKGATSPEKYFHSWSNFLLGGVFSSTTLLTYILFWMISFNLCHIF</sequence>
<keyword evidence="4 8" id="KW-0812">Transmembrane</keyword>